<dbReference type="Proteomes" id="UP000231501">
    <property type="component" value="Unassembled WGS sequence"/>
</dbReference>
<dbReference type="PANTHER" id="PTHR42194">
    <property type="entry name" value="UPF0276 PROTEIN HI_1600"/>
    <property type="match status" value="1"/>
</dbReference>
<dbReference type="AlphaFoldDB" id="A0A2G9C526"/>
<name>A0A2G9C526_9BURK</name>
<protein>
    <recommendedName>
        <fullName evidence="4">DUF692 domain-containing protein</fullName>
    </recommendedName>
</protein>
<dbReference type="EMBL" id="PEOG01000061">
    <property type="protein sequence ID" value="PIM51541.1"/>
    <property type="molecule type" value="Genomic_DNA"/>
</dbReference>
<dbReference type="OrthoDB" id="9763101at2"/>
<evidence type="ECO:0000256" key="1">
    <source>
        <dbReference type="SAM" id="MobiDB-lite"/>
    </source>
</evidence>
<dbReference type="PANTHER" id="PTHR42194:SF1">
    <property type="entry name" value="UPF0276 PROTEIN HI_1600"/>
    <property type="match status" value="1"/>
</dbReference>
<evidence type="ECO:0000313" key="3">
    <source>
        <dbReference type="Proteomes" id="UP000231501"/>
    </source>
</evidence>
<dbReference type="InterPro" id="IPR007801">
    <property type="entry name" value="MbnB/TglH/ChrH"/>
</dbReference>
<dbReference type="NCBIfam" id="NF003818">
    <property type="entry name" value="PRK05409.1"/>
    <property type="match status" value="1"/>
</dbReference>
<reference evidence="2 3" key="1">
    <citation type="submission" date="2017-11" db="EMBL/GenBank/DDBJ databases">
        <title>Draft genome sequence of Mitsuaria sp. HWN-4.</title>
        <authorList>
            <person name="Gundlapally S.R."/>
        </authorList>
    </citation>
    <scope>NUCLEOTIDE SEQUENCE [LARGE SCALE GENOMIC DNA]</scope>
    <source>
        <strain evidence="2 3">HWN-4</strain>
    </source>
</reference>
<sequence length="319" mass="34570">MRAGAPLWPVAVGIAWRQPHYQEAMVRGAAGIDFLEVVTEDFLAPGGAARQLLLEAARRFPLSLHGVGLGLGSAIGIDGAHLRQVRKLVDAVQPGQVSEYACFNRVHRPGAPIHLHARLPIPFSERSLSLLADHVDAAQEALGRQILMEPIATCLAWDEDALSEPAFFNALARRTGCGILVNLGSLIVNALNRGQRDEACVQAGLAWLDEIDPAVVGQYHLAGHSQVQEVAFGGQGDPVGEDVWSLYRHALGRIGARPTVVDRGRSPPSLATLTEEVARARREQQAFDREVIAPPPPRQDRRGRDSFPIQFQESDDDAA</sequence>
<dbReference type="RefSeq" id="WP_099863219.1">
    <property type="nucleotide sequence ID" value="NZ_PEOG01000061.1"/>
</dbReference>
<accession>A0A2G9C526</accession>
<comment type="caution">
    <text evidence="2">The sequence shown here is derived from an EMBL/GenBank/DDBJ whole genome shotgun (WGS) entry which is preliminary data.</text>
</comment>
<feature type="region of interest" description="Disordered" evidence="1">
    <location>
        <begin position="282"/>
        <end position="319"/>
    </location>
</feature>
<evidence type="ECO:0008006" key="4">
    <source>
        <dbReference type="Google" id="ProtNLM"/>
    </source>
</evidence>
<keyword evidence="3" id="KW-1185">Reference proteome</keyword>
<feature type="compositionally biased region" description="Basic and acidic residues" evidence="1">
    <location>
        <begin position="282"/>
        <end position="291"/>
    </location>
</feature>
<organism evidence="2 3">
    <name type="scientific">Roseateles chitinivorans</name>
    <dbReference type="NCBI Taxonomy" id="2917965"/>
    <lineage>
        <taxon>Bacteria</taxon>
        <taxon>Pseudomonadati</taxon>
        <taxon>Pseudomonadota</taxon>
        <taxon>Betaproteobacteria</taxon>
        <taxon>Burkholderiales</taxon>
        <taxon>Sphaerotilaceae</taxon>
        <taxon>Roseateles</taxon>
    </lineage>
</organism>
<evidence type="ECO:0000313" key="2">
    <source>
        <dbReference type="EMBL" id="PIM51541.1"/>
    </source>
</evidence>
<dbReference type="Pfam" id="PF05114">
    <property type="entry name" value="MbnB_TglH_ChrH"/>
    <property type="match status" value="1"/>
</dbReference>
<proteinExistence type="predicted"/>
<gene>
    <name evidence="2" type="ORF">CS062_19385</name>
</gene>
<dbReference type="Gene3D" id="3.20.20.150">
    <property type="entry name" value="Divalent-metal-dependent TIM barrel enzymes"/>
    <property type="match status" value="1"/>
</dbReference>